<dbReference type="SMART" id="SM00633">
    <property type="entry name" value="Glyco_10"/>
    <property type="match status" value="1"/>
</dbReference>
<dbReference type="STRING" id="472175.EL18_00273"/>
<keyword evidence="6 9" id="KW-0119">Carbohydrate metabolism</keyword>
<keyword evidence="3 11" id="KW-0858">Xylan degradation</keyword>
<keyword evidence="4" id="KW-0732">Signal</keyword>
<comment type="catalytic activity">
    <reaction evidence="1 9">
        <text>Endohydrolysis of (1-&gt;4)-beta-D-xylosidic linkages in xylans.</text>
        <dbReference type="EC" id="3.2.1.8"/>
    </reaction>
</comment>
<evidence type="ECO:0000256" key="4">
    <source>
        <dbReference type="ARBA" id="ARBA00022729"/>
    </source>
</evidence>
<dbReference type="PRINTS" id="PR00134">
    <property type="entry name" value="GLHYDRLASE10"/>
</dbReference>
<evidence type="ECO:0000256" key="1">
    <source>
        <dbReference type="ARBA" id="ARBA00000681"/>
    </source>
</evidence>
<dbReference type="PROSITE" id="PS51760">
    <property type="entry name" value="GH10_2"/>
    <property type="match status" value="1"/>
</dbReference>
<comment type="caution">
    <text evidence="11">The sequence shown here is derived from an EMBL/GenBank/DDBJ whole genome shotgun (WGS) entry which is preliminary data.</text>
</comment>
<dbReference type="InterPro" id="IPR001000">
    <property type="entry name" value="GH10_dom"/>
</dbReference>
<keyword evidence="8 9" id="KW-0624">Polysaccharide degradation</keyword>
<dbReference type="InterPro" id="IPR044846">
    <property type="entry name" value="GH10"/>
</dbReference>
<dbReference type="SUPFAM" id="SSF51445">
    <property type="entry name" value="(Trans)glycosidases"/>
    <property type="match status" value="1"/>
</dbReference>
<sequence length="413" mass="47360">MELRLDRTRSGLALPVYFLVSSKPLSSVHQDFQAPDYRDGTVKRRRFLQGIAATACQPSFSACMRSSRDEEQVLEEEPQGVSLQLAAGSINRMYGSAFSEKMLKTSSKARAVTLSQCASITPEWSLKWDNLAPNPDRHDFSTADAVANFARTHGKRMRGHTLLWHQGVPKWANAMLQETREWDLVRSYFNTVIPRYGDIIDEWDVINEPIEIGDRGDGLRQNQFMHVFGPDYIEWALWTARDAAPKARLYINEYGLEYFSPEEGQRRLTLLRLLERLKNRGAPIDGVGLQAHLDLRKGTIYREGVYGLMRDISDLGLGISITELDVRENETGGEVEVRDQKVADEVRRYMDIALQFPNVGSVTTWGLSDRFSWLRYKDGGRRDNRGLPYDEEWRRKPMRTALESAFLERQSMT</sequence>
<dbReference type="InterPro" id="IPR017853">
    <property type="entry name" value="GH"/>
</dbReference>
<keyword evidence="12" id="KW-1185">Reference proteome</keyword>
<evidence type="ECO:0000256" key="3">
    <source>
        <dbReference type="ARBA" id="ARBA00022651"/>
    </source>
</evidence>
<keyword evidence="7 9" id="KW-0326">Glycosidase</keyword>
<keyword evidence="5 9" id="KW-0378">Hydrolase</keyword>
<gene>
    <name evidence="11" type="primary">xynZ</name>
    <name evidence="11" type="ORF">EL18_00273</name>
</gene>
<evidence type="ECO:0000256" key="5">
    <source>
        <dbReference type="ARBA" id="ARBA00022801"/>
    </source>
</evidence>
<organism evidence="11 12">
    <name type="scientific">Nitratireductor basaltis</name>
    <dbReference type="NCBI Taxonomy" id="472175"/>
    <lineage>
        <taxon>Bacteria</taxon>
        <taxon>Pseudomonadati</taxon>
        <taxon>Pseudomonadota</taxon>
        <taxon>Alphaproteobacteria</taxon>
        <taxon>Hyphomicrobiales</taxon>
        <taxon>Phyllobacteriaceae</taxon>
        <taxon>Nitratireductor</taxon>
    </lineage>
</organism>
<dbReference type="AlphaFoldDB" id="A0A084U8H2"/>
<comment type="similarity">
    <text evidence="2 9">Belongs to the glycosyl hydrolase 10 (cellulase F) family.</text>
</comment>
<evidence type="ECO:0000256" key="2">
    <source>
        <dbReference type="ARBA" id="ARBA00007495"/>
    </source>
</evidence>
<dbReference type="Proteomes" id="UP000053675">
    <property type="component" value="Unassembled WGS sequence"/>
</dbReference>
<evidence type="ECO:0000256" key="7">
    <source>
        <dbReference type="ARBA" id="ARBA00023295"/>
    </source>
</evidence>
<evidence type="ECO:0000256" key="6">
    <source>
        <dbReference type="ARBA" id="ARBA00023277"/>
    </source>
</evidence>
<reference evidence="11 12" key="1">
    <citation type="submission" date="2014-05" db="EMBL/GenBank/DDBJ databases">
        <title>Draft Genome Sequence of Nitratireductor basaltis Strain UMTGB225, A Marine Bacterium Isolated from Green Barrel Tunicate.</title>
        <authorList>
            <person name="Gan H.Y."/>
        </authorList>
    </citation>
    <scope>NUCLEOTIDE SEQUENCE [LARGE SCALE GENOMIC DNA]</scope>
    <source>
        <strain evidence="11 12">UMTGB225</strain>
    </source>
</reference>
<dbReference type="PANTHER" id="PTHR31490:SF88">
    <property type="entry name" value="BETA-XYLANASE"/>
    <property type="match status" value="1"/>
</dbReference>
<dbReference type="Gene3D" id="3.20.20.80">
    <property type="entry name" value="Glycosidases"/>
    <property type="match status" value="1"/>
</dbReference>
<feature type="domain" description="GH10" evidence="10">
    <location>
        <begin position="84"/>
        <end position="405"/>
    </location>
</feature>
<protein>
    <recommendedName>
        <fullName evidence="9">Beta-xylanase</fullName>
        <ecNumber evidence="9">3.2.1.8</ecNumber>
    </recommendedName>
</protein>
<dbReference type="PATRIC" id="fig|472175.3.peg.280"/>
<evidence type="ECO:0000313" key="12">
    <source>
        <dbReference type="Proteomes" id="UP000053675"/>
    </source>
</evidence>
<dbReference type="PANTHER" id="PTHR31490">
    <property type="entry name" value="GLYCOSYL HYDROLASE"/>
    <property type="match status" value="1"/>
</dbReference>
<name>A0A084U8H2_9HYPH</name>
<dbReference type="eggNOG" id="COG3693">
    <property type="taxonomic scope" value="Bacteria"/>
</dbReference>
<dbReference type="EC" id="3.2.1.8" evidence="9"/>
<evidence type="ECO:0000256" key="8">
    <source>
        <dbReference type="ARBA" id="ARBA00023326"/>
    </source>
</evidence>
<evidence type="ECO:0000313" key="11">
    <source>
        <dbReference type="EMBL" id="KFB09258.1"/>
    </source>
</evidence>
<dbReference type="Pfam" id="PF00331">
    <property type="entry name" value="Glyco_hydro_10"/>
    <property type="match status" value="1"/>
</dbReference>
<dbReference type="GO" id="GO:0045493">
    <property type="term" value="P:xylan catabolic process"/>
    <property type="evidence" value="ECO:0007669"/>
    <property type="project" value="UniProtKB-KW"/>
</dbReference>
<evidence type="ECO:0000256" key="9">
    <source>
        <dbReference type="RuleBase" id="RU361174"/>
    </source>
</evidence>
<dbReference type="GO" id="GO:0031176">
    <property type="term" value="F:endo-1,4-beta-xylanase activity"/>
    <property type="evidence" value="ECO:0007669"/>
    <property type="project" value="UniProtKB-EC"/>
</dbReference>
<accession>A0A084U8H2</accession>
<evidence type="ECO:0000259" key="10">
    <source>
        <dbReference type="PROSITE" id="PS51760"/>
    </source>
</evidence>
<dbReference type="EMBL" id="JMQM01000001">
    <property type="protein sequence ID" value="KFB09258.1"/>
    <property type="molecule type" value="Genomic_DNA"/>
</dbReference>
<proteinExistence type="inferred from homology"/>